<dbReference type="AlphaFoldDB" id="A0A917HA97"/>
<reference evidence="2" key="1">
    <citation type="journal article" date="2014" name="Int. J. Syst. Evol. Microbiol.">
        <title>Complete genome sequence of Corynebacterium casei LMG S-19264T (=DSM 44701T), isolated from a smear-ripened cheese.</title>
        <authorList>
            <consortium name="US DOE Joint Genome Institute (JGI-PGF)"/>
            <person name="Walter F."/>
            <person name="Albersmeier A."/>
            <person name="Kalinowski J."/>
            <person name="Ruckert C."/>
        </authorList>
    </citation>
    <scope>NUCLEOTIDE SEQUENCE</scope>
    <source>
        <strain evidence="2">CGMCC 1.12187</strain>
    </source>
</reference>
<evidence type="ECO:0000313" key="2">
    <source>
        <dbReference type="EMBL" id="GGG72112.1"/>
    </source>
</evidence>
<dbReference type="EMBL" id="BMEQ01000053">
    <property type="protein sequence ID" value="GGG72112.1"/>
    <property type="molecule type" value="Genomic_DNA"/>
</dbReference>
<dbReference type="RefSeq" id="WP_188540564.1">
    <property type="nucleotide sequence ID" value="NZ_BMEQ01000053.1"/>
</dbReference>
<gene>
    <name evidence="2" type="ORF">GCM10011374_41090</name>
</gene>
<evidence type="ECO:0000256" key="1">
    <source>
        <dbReference type="SAM" id="SignalP"/>
    </source>
</evidence>
<reference evidence="2" key="2">
    <citation type="submission" date="2020-09" db="EMBL/GenBank/DDBJ databases">
        <authorList>
            <person name="Sun Q."/>
            <person name="Zhou Y."/>
        </authorList>
    </citation>
    <scope>NUCLEOTIDE SEQUENCE</scope>
    <source>
        <strain evidence="2">CGMCC 1.12187</strain>
    </source>
</reference>
<dbReference type="Proteomes" id="UP000638848">
    <property type="component" value="Unassembled WGS sequence"/>
</dbReference>
<feature type="chain" id="PRO_5038008999" evidence="1">
    <location>
        <begin position="27"/>
        <end position="219"/>
    </location>
</feature>
<proteinExistence type="predicted"/>
<evidence type="ECO:0000313" key="3">
    <source>
        <dbReference type="Proteomes" id="UP000638848"/>
    </source>
</evidence>
<organism evidence="2 3">
    <name type="scientific">Kocuria dechangensis</name>
    <dbReference type="NCBI Taxonomy" id="1176249"/>
    <lineage>
        <taxon>Bacteria</taxon>
        <taxon>Bacillati</taxon>
        <taxon>Actinomycetota</taxon>
        <taxon>Actinomycetes</taxon>
        <taxon>Micrococcales</taxon>
        <taxon>Micrococcaceae</taxon>
        <taxon>Kocuria</taxon>
    </lineage>
</organism>
<comment type="caution">
    <text evidence="2">The sequence shown here is derived from an EMBL/GenBank/DDBJ whole genome shotgun (WGS) entry which is preliminary data.</text>
</comment>
<sequence>MKKLRSVYAGLLVVLALVAGASPAAAASRWFDATNGQLLDTGWPVGNTDSVGWAQAGRAAQGFCGDRGYVGGFLNGHQLGNRKGVICTDAQDARGLDATKGQLSDTGWPVDDTNSVGWAQAARAAQGFCSERDYVGGFLNGHQLGNRRGVVCVGARDAQWFDATKGQLLDTGWPVEDTNRVGWAQAARAAQGFCSERGFVGGFLNGHQLGNRKGVICLR</sequence>
<protein>
    <submittedName>
        <fullName evidence="2">Uncharacterized protein</fullName>
    </submittedName>
</protein>
<feature type="signal peptide" evidence="1">
    <location>
        <begin position="1"/>
        <end position="26"/>
    </location>
</feature>
<accession>A0A917HA97</accession>
<name>A0A917HA97_9MICC</name>
<keyword evidence="3" id="KW-1185">Reference proteome</keyword>
<keyword evidence="1" id="KW-0732">Signal</keyword>